<proteinExistence type="predicted"/>
<dbReference type="EMBL" id="JBHSWB010000001">
    <property type="protein sequence ID" value="MFC6659709.1"/>
    <property type="molecule type" value="Genomic_DNA"/>
</dbReference>
<evidence type="ECO:0000313" key="1">
    <source>
        <dbReference type="EMBL" id="MFC6659709.1"/>
    </source>
</evidence>
<keyword evidence="2" id="KW-1185">Reference proteome</keyword>
<organism evidence="1 2">
    <name type="scientific">Deinococcus multiflagellatus</name>
    <dbReference type="NCBI Taxonomy" id="1656887"/>
    <lineage>
        <taxon>Bacteria</taxon>
        <taxon>Thermotogati</taxon>
        <taxon>Deinococcota</taxon>
        <taxon>Deinococci</taxon>
        <taxon>Deinococcales</taxon>
        <taxon>Deinococcaceae</taxon>
        <taxon>Deinococcus</taxon>
    </lineage>
</organism>
<reference evidence="2" key="1">
    <citation type="journal article" date="2019" name="Int. J. Syst. Evol. Microbiol.">
        <title>The Global Catalogue of Microorganisms (GCM) 10K type strain sequencing project: providing services to taxonomists for standard genome sequencing and annotation.</title>
        <authorList>
            <consortium name="The Broad Institute Genomics Platform"/>
            <consortium name="The Broad Institute Genome Sequencing Center for Infectious Disease"/>
            <person name="Wu L."/>
            <person name="Ma J."/>
        </authorList>
    </citation>
    <scope>NUCLEOTIDE SEQUENCE [LARGE SCALE GENOMIC DNA]</scope>
    <source>
        <strain evidence="2">CCUG 63830</strain>
    </source>
</reference>
<accession>A0ABW1ZFR9</accession>
<protein>
    <submittedName>
        <fullName evidence="1">Uncharacterized protein</fullName>
    </submittedName>
</protein>
<sequence length="158" mass="17998">MVPRLKTISLQTLLLARNKLPLRSDDRMEQVLVRFRVPFDAAATSRVATHLMQGKLVFWFFEGLLNSLELTAPHEPSDLINWCGFDWAQDRDRLLHWCQVEGIPLDLMVEAGESQLWQSPSGALLSVHERRLWNVTLDLFTPESSRGAGFEPSPGETQ</sequence>
<gene>
    <name evidence="1" type="ORF">ACFP90_04530</name>
</gene>
<evidence type="ECO:0000313" key="2">
    <source>
        <dbReference type="Proteomes" id="UP001596317"/>
    </source>
</evidence>
<dbReference type="Proteomes" id="UP001596317">
    <property type="component" value="Unassembled WGS sequence"/>
</dbReference>
<dbReference type="RefSeq" id="WP_224603814.1">
    <property type="nucleotide sequence ID" value="NZ_JAIQXV010000001.1"/>
</dbReference>
<name>A0ABW1ZFR9_9DEIO</name>
<comment type="caution">
    <text evidence="1">The sequence shown here is derived from an EMBL/GenBank/DDBJ whole genome shotgun (WGS) entry which is preliminary data.</text>
</comment>